<proteinExistence type="predicted"/>
<evidence type="ECO:0000313" key="2">
    <source>
        <dbReference type="Proteomes" id="UP000478052"/>
    </source>
</evidence>
<accession>A0A6G0Z0R8</accession>
<keyword evidence="2" id="KW-1185">Reference proteome</keyword>
<dbReference type="AlphaFoldDB" id="A0A6G0Z0R8"/>
<organism evidence="1 2">
    <name type="scientific">Aphis craccivora</name>
    <name type="common">Cowpea aphid</name>
    <dbReference type="NCBI Taxonomy" id="307492"/>
    <lineage>
        <taxon>Eukaryota</taxon>
        <taxon>Metazoa</taxon>
        <taxon>Ecdysozoa</taxon>
        <taxon>Arthropoda</taxon>
        <taxon>Hexapoda</taxon>
        <taxon>Insecta</taxon>
        <taxon>Pterygota</taxon>
        <taxon>Neoptera</taxon>
        <taxon>Paraneoptera</taxon>
        <taxon>Hemiptera</taxon>
        <taxon>Sternorrhyncha</taxon>
        <taxon>Aphidomorpha</taxon>
        <taxon>Aphidoidea</taxon>
        <taxon>Aphididae</taxon>
        <taxon>Aphidini</taxon>
        <taxon>Aphis</taxon>
        <taxon>Aphis</taxon>
    </lineage>
</organism>
<comment type="caution">
    <text evidence="1">The sequence shown here is derived from an EMBL/GenBank/DDBJ whole genome shotgun (WGS) entry which is preliminary data.</text>
</comment>
<reference evidence="1 2" key="1">
    <citation type="submission" date="2019-08" db="EMBL/GenBank/DDBJ databases">
        <title>Whole genome of Aphis craccivora.</title>
        <authorList>
            <person name="Voronova N.V."/>
            <person name="Shulinski R.S."/>
            <person name="Bandarenka Y.V."/>
            <person name="Zhorov D.G."/>
            <person name="Warner D."/>
        </authorList>
    </citation>
    <scope>NUCLEOTIDE SEQUENCE [LARGE SCALE GENOMIC DNA]</scope>
    <source>
        <strain evidence="1">180601</strain>
        <tissue evidence="1">Whole Body</tissue>
    </source>
</reference>
<gene>
    <name evidence="1" type="ORF">FWK35_00011928</name>
</gene>
<name>A0A6G0Z0R8_APHCR</name>
<dbReference type="Proteomes" id="UP000478052">
    <property type="component" value="Unassembled WGS sequence"/>
</dbReference>
<evidence type="ECO:0000313" key="1">
    <source>
        <dbReference type="EMBL" id="KAF0764117.1"/>
    </source>
</evidence>
<dbReference type="EMBL" id="VUJU01001716">
    <property type="protein sequence ID" value="KAF0764117.1"/>
    <property type="molecule type" value="Genomic_DNA"/>
</dbReference>
<protein>
    <submittedName>
        <fullName evidence="1">Uncharacterized protein</fullName>
    </submittedName>
</protein>
<sequence length="25" mass="3099">MMLRVFSIETDFVENWFYVKIPVFS</sequence>